<feature type="transmembrane region" description="Helical" evidence="1">
    <location>
        <begin position="6"/>
        <end position="24"/>
    </location>
</feature>
<organism evidence="2 3">
    <name type="scientific">Liquorilactobacillus cacaonum DSM 21116</name>
    <dbReference type="NCBI Taxonomy" id="1423729"/>
    <lineage>
        <taxon>Bacteria</taxon>
        <taxon>Bacillati</taxon>
        <taxon>Bacillota</taxon>
        <taxon>Bacilli</taxon>
        <taxon>Lactobacillales</taxon>
        <taxon>Lactobacillaceae</taxon>
        <taxon>Liquorilactobacillus</taxon>
    </lineage>
</organism>
<feature type="transmembrane region" description="Helical" evidence="1">
    <location>
        <begin position="36"/>
        <end position="55"/>
    </location>
</feature>
<evidence type="ECO:0000256" key="1">
    <source>
        <dbReference type="SAM" id="Phobius"/>
    </source>
</evidence>
<dbReference type="EMBL" id="AYZE01000017">
    <property type="protein sequence ID" value="KRM89897.1"/>
    <property type="molecule type" value="Genomic_DNA"/>
</dbReference>
<keyword evidence="1" id="KW-0472">Membrane</keyword>
<dbReference type="OrthoDB" id="2300285at2"/>
<accession>A0A0R2CMX6</accession>
<gene>
    <name evidence="2" type="ORF">FC80_GL001719</name>
</gene>
<dbReference type="Proteomes" id="UP000051131">
    <property type="component" value="Unassembled WGS sequence"/>
</dbReference>
<name>A0A0R2CMX6_9LACO</name>
<protein>
    <submittedName>
        <fullName evidence="2">Uncharacterized protein</fullName>
    </submittedName>
</protein>
<evidence type="ECO:0000313" key="3">
    <source>
        <dbReference type="Proteomes" id="UP000051131"/>
    </source>
</evidence>
<dbReference type="RefSeq" id="WP_057829759.1">
    <property type="nucleotide sequence ID" value="NZ_AYZE01000017.1"/>
</dbReference>
<keyword evidence="1" id="KW-1133">Transmembrane helix</keyword>
<keyword evidence="1" id="KW-0812">Transmembrane</keyword>
<evidence type="ECO:0000313" key="2">
    <source>
        <dbReference type="EMBL" id="KRM89897.1"/>
    </source>
</evidence>
<keyword evidence="3" id="KW-1185">Reference proteome</keyword>
<comment type="caution">
    <text evidence="2">The sequence shown here is derived from an EMBL/GenBank/DDBJ whole genome shotgun (WGS) entry which is preliminary data.</text>
</comment>
<sequence length="87" mass="9375">MLFGHVLFGTIAVIGILLLELGFYREFNRLNKIQKLGIFLTIFGLISTTALGIFVAGNVLAGVIVAAIGVVLLGVLVRPVFSKEKMK</sequence>
<dbReference type="PATRIC" id="fig|1423729.3.peg.1746"/>
<dbReference type="AlphaFoldDB" id="A0A0R2CMX6"/>
<proteinExistence type="predicted"/>
<reference evidence="2 3" key="1">
    <citation type="journal article" date="2015" name="Genome Announc.">
        <title>Expanding the biotechnology potential of lactobacilli through comparative genomics of 213 strains and associated genera.</title>
        <authorList>
            <person name="Sun Z."/>
            <person name="Harris H.M."/>
            <person name="McCann A."/>
            <person name="Guo C."/>
            <person name="Argimon S."/>
            <person name="Zhang W."/>
            <person name="Yang X."/>
            <person name="Jeffery I.B."/>
            <person name="Cooney J.C."/>
            <person name="Kagawa T.F."/>
            <person name="Liu W."/>
            <person name="Song Y."/>
            <person name="Salvetti E."/>
            <person name="Wrobel A."/>
            <person name="Rasinkangas P."/>
            <person name="Parkhill J."/>
            <person name="Rea M.C."/>
            <person name="O'Sullivan O."/>
            <person name="Ritari J."/>
            <person name="Douillard F.P."/>
            <person name="Paul Ross R."/>
            <person name="Yang R."/>
            <person name="Briner A.E."/>
            <person name="Felis G.E."/>
            <person name="de Vos W.M."/>
            <person name="Barrangou R."/>
            <person name="Klaenhammer T.R."/>
            <person name="Caufield P.W."/>
            <person name="Cui Y."/>
            <person name="Zhang H."/>
            <person name="O'Toole P.W."/>
        </authorList>
    </citation>
    <scope>NUCLEOTIDE SEQUENCE [LARGE SCALE GENOMIC DNA]</scope>
    <source>
        <strain evidence="2 3">DSM 21116</strain>
    </source>
</reference>
<feature type="transmembrane region" description="Helical" evidence="1">
    <location>
        <begin position="61"/>
        <end position="81"/>
    </location>
</feature>